<evidence type="ECO:0000259" key="2">
    <source>
        <dbReference type="Pfam" id="PF26215"/>
    </source>
</evidence>
<dbReference type="PANTHER" id="PTHR21301:SF10">
    <property type="entry name" value="REVERSE TRANSCRIPTASE DOMAIN-CONTAINING PROTEIN"/>
    <property type="match status" value="1"/>
</dbReference>
<evidence type="ECO:0000313" key="3">
    <source>
        <dbReference type="EMBL" id="GFG38459.1"/>
    </source>
</evidence>
<organism evidence="3 4">
    <name type="scientific">Coptotermes formosanus</name>
    <name type="common">Formosan subterranean termite</name>
    <dbReference type="NCBI Taxonomy" id="36987"/>
    <lineage>
        <taxon>Eukaryota</taxon>
        <taxon>Metazoa</taxon>
        <taxon>Ecdysozoa</taxon>
        <taxon>Arthropoda</taxon>
        <taxon>Hexapoda</taxon>
        <taxon>Insecta</taxon>
        <taxon>Pterygota</taxon>
        <taxon>Neoptera</taxon>
        <taxon>Polyneoptera</taxon>
        <taxon>Dictyoptera</taxon>
        <taxon>Blattodea</taxon>
        <taxon>Blattoidea</taxon>
        <taxon>Termitoidae</taxon>
        <taxon>Rhinotermitidae</taxon>
        <taxon>Coptotermes</taxon>
    </lineage>
</organism>
<comment type="caution">
    <text evidence="3">The sequence shown here is derived from an EMBL/GenBank/DDBJ whole genome shotgun (WGS) entry which is preliminary data.</text>
</comment>
<reference evidence="4" key="1">
    <citation type="submission" date="2020-01" db="EMBL/GenBank/DDBJ databases">
        <title>Draft genome sequence of the Termite Coptotermes fromosanus.</title>
        <authorList>
            <person name="Itakura S."/>
            <person name="Yosikawa Y."/>
            <person name="Umezawa K."/>
        </authorList>
    </citation>
    <scope>NUCLEOTIDE SEQUENCE [LARGE SCALE GENOMIC DNA]</scope>
</reference>
<name>A0A6L2Q161_COPFO</name>
<keyword evidence="4" id="KW-1185">Reference proteome</keyword>
<protein>
    <recommendedName>
        <fullName evidence="2">Helix-turn-helix domain-containing protein</fullName>
    </recommendedName>
</protein>
<feature type="compositionally biased region" description="Polar residues" evidence="1">
    <location>
        <begin position="205"/>
        <end position="221"/>
    </location>
</feature>
<dbReference type="AlphaFoldDB" id="A0A6L2Q161"/>
<accession>A0A6L2Q161</accession>
<proteinExistence type="predicted"/>
<dbReference type="PANTHER" id="PTHR21301">
    <property type="entry name" value="REVERSE TRANSCRIPTASE"/>
    <property type="match status" value="1"/>
</dbReference>
<dbReference type="EMBL" id="BLKM01000783">
    <property type="protein sequence ID" value="GFG38459.1"/>
    <property type="molecule type" value="Genomic_DNA"/>
</dbReference>
<evidence type="ECO:0000313" key="4">
    <source>
        <dbReference type="Proteomes" id="UP000502823"/>
    </source>
</evidence>
<dbReference type="Pfam" id="PF26215">
    <property type="entry name" value="HTH_animal"/>
    <property type="match status" value="1"/>
</dbReference>
<dbReference type="InParanoid" id="A0A6L2Q161"/>
<evidence type="ECO:0000256" key="1">
    <source>
        <dbReference type="SAM" id="MobiDB-lite"/>
    </source>
</evidence>
<feature type="domain" description="Helix-turn-helix" evidence="2">
    <location>
        <begin position="105"/>
        <end position="163"/>
    </location>
</feature>
<dbReference type="Proteomes" id="UP000502823">
    <property type="component" value="Unassembled WGS sequence"/>
</dbReference>
<dbReference type="InterPro" id="IPR058912">
    <property type="entry name" value="HTH_animal"/>
</dbReference>
<gene>
    <name evidence="3" type="ORF">Cfor_11207</name>
</gene>
<dbReference type="OrthoDB" id="10018421at2759"/>
<feature type="region of interest" description="Disordered" evidence="1">
    <location>
        <begin position="205"/>
        <end position="230"/>
    </location>
</feature>
<sequence>MGAPSSAILSEFFLQYIESNQIINILTKNKILGYFRHADDILILYDHTSTDNNLLNEFNQIHQNLIYTLEPENNCQIKFLDVTISRANEELKFNIYRKPTYTDTIIPYSSYHPTQQKLAALRYFSNRLNSYPLEQEERDKEKTIIQNIAHNNGFPSHITNKFINKPPPQITNTIPKTKNKNNKKWATLTYVGKETYHIQNLQKFKHTNSIQNQKQPTTSTKSKNRQKRHI</sequence>